<evidence type="ECO:0000259" key="2">
    <source>
        <dbReference type="Pfam" id="PF00582"/>
    </source>
</evidence>
<dbReference type="PANTHER" id="PTHR46268">
    <property type="entry name" value="STRESS RESPONSE PROTEIN NHAX"/>
    <property type="match status" value="1"/>
</dbReference>
<organism evidence="3 4">
    <name type="scientific">Jiangella rhizosphaerae</name>
    <dbReference type="NCBI Taxonomy" id="2293569"/>
    <lineage>
        <taxon>Bacteria</taxon>
        <taxon>Bacillati</taxon>
        <taxon>Actinomycetota</taxon>
        <taxon>Actinomycetes</taxon>
        <taxon>Jiangellales</taxon>
        <taxon>Jiangellaceae</taxon>
        <taxon>Jiangella</taxon>
    </lineage>
</organism>
<dbReference type="Pfam" id="PF00582">
    <property type="entry name" value="Usp"/>
    <property type="match status" value="2"/>
</dbReference>
<dbReference type="OrthoDB" id="9816117at2"/>
<dbReference type="CDD" id="cd23659">
    <property type="entry name" value="USP_At3g01520-like"/>
    <property type="match status" value="1"/>
</dbReference>
<gene>
    <name evidence="3" type="ORF">DY240_21795</name>
</gene>
<comment type="similarity">
    <text evidence="1">Belongs to the universal stress protein A family.</text>
</comment>
<dbReference type="RefSeq" id="WP_119661944.1">
    <property type="nucleotide sequence ID" value="NZ_QUAL01000190.1"/>
</dbReference>
<feature type="domain" description="UspA" evidence="2">
    <location>
        <begin position="6"/>
        <end position="143"/>
    </location>
</feature>
<evidence type="ECO:0000313" key="4">
    <source>
        <dbReference type="Proteomes" id="UP000284057"/>
    </source>
</evidence>
<evidence type="ECO:0000313" key="3">
    <source>
        <dbReference type="EMBL" id="RIQ18254.1"/>
    </source>
</evidence>
<evidence type="ECO:0000256" key="1">
    <source>
        <dbReference type="ARBA" id="ARBA00008791"/>
    </source>
</evidence>
<dbReference type="Gene3D" id="3.40.50.620">
    <property type="entry name" value="HUPs"/>
    <property type="match status" value="2"/>
</dbReference>
<dbReference type="PANTHER" id="PTHR46268:SF6">
    <property type="entry name" value="UNIVERSAL STRESS PROTEIN UP12"/>
    <property type="match status" value="1"/>
</dbReference>
<dbReference type="InterPro" id="IPR006015">
    <property type="entry name" value="Universal_stress_UspA"/>
</dbReference>
<dbReference type="EMBL" id="QUAL01000190">
    <property type="protein sequence ID" value="RIQ18254.1"/>
    <property type="molecule type" value="Genomic_DNA"/>
</dbReference>
<protein>
    <submittedName>
        <fullName evidence="3">Universal stress protein</fullName>
    </submittedName>
</protein>
<reference evidence="3 4" key="1">
    <citation type="submission" date="2018-09" db="EMBL/GenBank/DDBJ databases">
        <title>Isolation, diversity and antifungal activity of actinobacteria from wheat.</title>
        <authorList>
            <person name="Han C."/>
        </authorList>
    </citation>
    <scope>NUCLEOTIDE SEQUENCE [LARGE SCALE GENOMIC DNA]</scope>
    <source>
        <strain evidence="3 4">NEAU-YY265</strain>
    </source>
</reference>
<dbReference type="InterPro" id="IPR006016">
    <property type="entry name" value="UspA"/>
</dbReference>
<dbReference type="AlphaFoldDB" id="A0A418KL58"/>
<sequence>MTSTNAIVVGVDGSPDSSVALDWAIAEARLRGAPLYAVYGLWMPVAAVPFGGVAVLPPPDELRAYSEEVLDKARQRVKDAAPELEMDTFLILRTPTAAILEIGGDAGLIVVGTRGLSGLGALALGSVSGRVAAHAKTPVVVVPGHRVEDDGSIVVGVDGSAHGDAALRFALREADRRSAAVVAVGAFNTQSVPMPIFDADGIAKATALERRHTEAIVAEAVARARAATRSAAHVTVRAEAGYPADVITGAGRNAALIVVGSRGRGELRSMLLGSTSHAVLHHATRPVAVVHVQEMSSHG</sequence>
<dbReference type="SUPFAM" id="SSF52402">
    <property type="entry name" value="Adenine nucleotide alpha hydrolases-like"/>
    <property type="match status" value="2"/>
</dbReference>
<name>A0A418KL58_9ACTN</name>
<feature type="domain" description="UspA" evidence="2">
    <location>
        <begin position="153"/>
        <end position="291"/>
    </location>
</feature>
<proteinExistence type="inferred from homology"/>
<dbReference type="InterPro" id="IPR014729">
    <property type="entry name" value="Rossmann-like_a/b/a_fold"/>
</dbReference>
<keyword evidence="4" id="KW-1185">Reference proteome</keyword>
<comment type="caution">
    <text evidence="3">The sequence shown here is derived from an EMBL/GenBank/DDBJ whole genome shotgun (WGS) entry which is preliminary data.</text>
</comment>
<dbReference type="Proteomes" id="UP000284057">
    <property type="component" value="Unassembled WGS sequence"/>
</dbReference>
<accession>A0A418KL58</accession>
<dbReference type="PRINTS" id="PR01438">
    <property type="entry name" value="UNVRSLSTRESS"/>
</dbReference>